<dbReference type="PANTHER" id="PTHR42713:SF3">
    <property type="entry name" value="TRANSCRIPTIONAL REGULATORY PROTEIN HPTR"/>
    <property type="match status" value="1"/>
</dbReference>
<dbReference type="SMART" id="SM00448">
    <property type="entry name" value="REC"/>
    <property type="match status" value="1"/>
</dbReference>
<dbReference type="Pfam" id="PF12833">
    <property type="entry name" value="HTH_18"/>
    <property type="match status" value="1"/>
</dbReference>
<dbReference type="Pfam" id="PF00072">
    <property type="entry name" value="Response_reg"/>
    <property type="match status" value="1"/>
</dbReference>
<evidence type="ECO:0000256" key="10">
    <source>
        <dbReference type="PROSITE-ProRule" id="PRU00169"/>
    </source>
</evidence>
<feature type="domain" description="Response regulatory" evidence="12">
    <location>
        <begin position="3"/>
        <end position="120"/>
    </location>
</feature>
<protein>
    <recommendedName>
        <fullName evidence="2">Stage 0 sporulation protein A homolog</fullName>
    </recommendedName>
</protein>
<dbReference type="InterPro" id="IPR020449">
    <property type="entry name" value="Tscrpt_reg_AraC-type_HTH"/>
</dbReference>
<dbReference type="GO" id="GO:0005737">
    <property type="term" value="C:cytoplasm"/>
    <property type="evidence" value="ECO:0007669"/>
    <property type="project" value="UniProtKB-SubCell"/>
</dbReference>
<feature type="modified residue" description="4-aspartylphosphate" evidence="10">
    <location>
        <position position="55"/>
    </location>
</feature>
<evidence type="ECO:0000256" key="4">
    <source>
        <dbReference type="ARBA" id="ARBA00022553"/>
    </source>
</evidence>
<evidence type="ECO:0000256" key="3">
    <source>
        <dbReference type="ARBA" id="ARBA00022490"/>
    </source>
</evidence>
<evidence type="ECO:0000256" key="8">
    <source>
        <dbReference type="ARBA" id="ARBA00023163"/>
    </source>
</evidence>
<dbReference type="GO" id="GO:0003700">
    <property type="term" value="F:DNA-binding transcription factor activity"/>
    <property type="evidence" value="ECO:0007669"/>
    <property type="project" value="InterPro"/>
</dbReference>
<dbReference type="Gene3D" id="3.40.50.2300">
    <property type="match status" value="1"/>
</dbReference>
<dbReference type="SUPFAM" id="SSF52172">
    <property type="entry name" value="CheY-like"/>
    <property type="match status" value="1"/>
</dbReference>
<keyword evidence="3" id="KW-0963">Cytoplasm</keyword>
<dbReference type="EMBL" id="QGQD01000056">
    <property type="protein sequence ID" value="TLD00327.1"/>
    <property type="molecule type" value="Genomic_DNA"/>
</dbReference>
<name>A0A4U8Q6C4_9FIRM</name>
<proteinExistence type="predicted"/>
<dbReference type="InterPro" id="IPR051552">
    <property type="entry name" value="HptR"/>
</dbReference>
<evidence type="ECO:0000259" key="11">
    <source>
        <dbReference type="PROSITE" id="PS01124"/>
    </source>
</evidence>
<evidence type="ECO:0000256" key="1">
    <source>
        <dbReference type="ARBA" id="ARBA00004496"/>
    </source>
</evidence>
<comment type="function">
    <text evidence="9">May play the central regulatory role in sporulation. It may be an element of the effector pathway responsible for the activation of sporulation genes in response to nutritional stress. Spo0A may act in concert with spo0H (a sigma factor) to control the expression of some genes that are critical to the sporulation process.</text>
</comment>
<dbReference type="Gene3D" id="1.10.10.60">
    <property type="entry name" value="Homeodomain-like"/>
    <property type="match status" value="2"/>
</dbReference>
<sequence>MLKILVVDDEPRVRRGISNLIQEYDDKYELAGCCESAAEAIEFFTREVPDVVITDIKMPHMDGLELINYLKHRYQNLEFVILSGYGDFEYAKKALQYQVYDFLLKPVEEEEFYKVLDAIAKKRTEKKMENQESAEDNHFFNLLKTSAKEEELHYLNVLGFTEKKELHRVMIIETQYVNAAALKSVGGMKRLLKQEIYSDLKVYNCFDKQSVLIWNRKWDPEEFAKKAELLLQNYNCKVLVGVSGEASDYLMLKEQYMQALVALKNCIYQRFQTIFTYDKDRMDREIRFPDEIMGRMVNAMKSLNEEGLCAHIKDLMSVYKESNCSILRLKNHMMFLGTNLERLCESFGIDPGYSKNILSFTANIEEMKTFSELEEVLSSNIAEISAGIRQMKEYKTKSYRMNNIMKYVDENFTRDISLQEVAEYANLSVGYLSNYFKTEAGMNFVEYITYRRMERAKELLVSTNDKVYHIAEQVGYTNSQYFTTLFKKQIGVTPAEYRQYL</sequence>
<dbReference type="InterPro" id="IPR001789">
    <property type="entry name" value="Sig_transdc_resp-reg_receiver"/>
</dbReference>
<dbReference type="CDD" id="cd17536">
    <property type="entry name" value="REC_YesN-like"/>
    <property type="match status" value="1"/>
</dbReference>
<dbReference type="PRINTS" id="PR00032">
    <property type="entry name" value="HTHARAC"/>
</dbReference>
<evidence type="ECO:0000313" key="14">
    <source>
        <dbReference type="Proteomes" id="UP000306509"/>
    </source>
</evidence>
<dbReference type="SMART" id="SM00342">
    <property type="entry name" value="HTH_ARAC"/>
    <property type="match status" value="1"/>
</dbReference>
<dbReference type="SUPFAM" id="SSF46689">
    <property type="entry name" value="Homeodomain-like"/>
    <property type="match status" value="2"/>
</dbReference>
<dbReference type="PROSITE" id="PS50110">
    <property type="entry name" value="RESPONSE_REGULATORY"/>
    <property type="match status" value="1"/>
</dbReference>
<accession>A0A4U8Q6C4</accession>
<keyword evidence="5" id="KW-0902">Two-component regulatory system</keyword>
<evidence type="ECO:0000256" key="5">
    <source>
        <dbReference type="ARBA" id="ARBA00023012"/>
    </source>
</evidence>
<evidence type="ECO:0000256" key="9">
    <source>
        <dbReference type="ARBA" id="ARBA00024867"/>
    </source>
</evidence>
<keyword evidence="7" id="KW-0238">DNA-binding</keyword>
<evidence type="ECO:0000256" key="2">
    <source>
        <dbReference type="ARBA" id="ARBA00018672"/>
    </source>
</evidence>
<dbReference type="AlphaFoldDB" id="A0A4U8Q6C4"/>
<comment type="subcellular location">
    <subcellularLocation>
        <location evidence="1">Cytoplasm</location>
    </subcellularLocation>
</comment>
<dbReference type="PANTHER" id="PTHR42713">
    <property type="entry name" value="HISTIDINE KINASE-RELATED"/>
    <property type="match status" value="1"/>
</dbReference>
<dbReference type="RefSeq" id="WP_138002661.1">
    <property type="nucleotide sequence ID" value="NZ_CAUSDN010000009.1"/>
</dbReference>
<feature type="domain" description="HTH araC/xylS-type" evidence="11">
    <location>
        <begin position="402"/>
        <end position="500"/>
    </location>
</feature>
<keyword evidence="6" id="KW-0805">Transcription regulation</keyword>
<dbReference type="InterPro" id="IPR011006">
    <property type="entry name" value="CheY-like_superfamily"/>
</dbReference>
<evidence type="ECO:0000256" key="6">
    <source>
        <dbReference type="ARBA" id="ARBA00023015"/>
    </source>
</evidence>
<dbReference type="InterPro" id="IPR009057">
    <property type="entry name" value="Homeodomain-like_sf"/>
</dbReference>
<evidence type="ECO:0000313" key="13">
    <source>
        <dbReference type="EMBL" id="TLD00327.1"/>
    </source>
</evidence>
<reference evidence="13 14" key="1">
    <citation type="journal article" date="2019" name="Anaerobe">
        <title>Detection of Robinsoniella peoriensis in multiple bone samples of a trauma patient.</title>
        <authorList>
            <person name="Schrottner P."/>
            <person name="Hartwich K."/>
            <person name="Bunk B."/>
            <person name="Schober I."/>
            <person name="Helbig S."/>
            <person name="Rudolph W.W."/>
            <person name="Gunzer F."/>
        </authorList>
    </citation>
    <scope>NUCLEOTIDE SEQUENCE [LARGE SCALE GENOMIC DNA]</scope>
    <source>
        <strain evidence="13 14">DSM 106044</strain>
    </source>
</reference>
<dbReference type="InterPro" id="IPR018060">
    <property type="entry name" value="HTH_AraC"/>
</dbReference>
<dbReference type="GO" id="GO:0000160">
    <property type="term" value="P:phosphorelay signal transduction system"/>
    <property type="evidence" value="ECO:0007669"/>
    <property type="project" value="UniProtKB-KW"/>
</dbReference>
<dbReference type="STRING" id="180332.GCA_000797495_05828"/>
<evidence type="ECO:0000256" key="7">
    <source>
        <dbReference type="ARBA" id="ARBA00023125"/>
    </source>
</evidence>
<comment type="caution">
    <text evidence="13">The sequence shown here is derived from an EMBL/GenBank/DDBJ whole genome shotgun (WGS) entry which is preliminary data.</text>
</comment>
<gene>
    <name evidence="13" type="ORF">DSM106044_02813</name>
</gene>
<dbReference type="PROSITE" id="PS01124">
    <property type="entry name" value="HTH_ARAC_FAMILY_2"/>
    <property type="match status" value="1"/>
</dbReference>
<dbReference type="GO" id="GO:0043565">
    <property type="term" value="F:sequence-specific DNA binding"/>
    <property type="evidence" value="ECO:0007669"/>
    <property type="project" value="InterPro"/>
</dbReference>
<keyword evidence="8" id="KW-0804">Transcription</keyword>
<organism evidence="13 14">
    <name type="scientific">Robinsoniella peoriensis</name>
    <dbReference type="NCBI Taxonomy" id="180332"/>
    <lineage>
        <taxon>Bacteria</taxon>
        <taxon>Bacillati</taxon>
        <taxon>Bacillota</taxon>
        <taxon>Clostridia</taxon>
        <taxon>Lachnospirales</taxon>
        <taxon>Lachnospiraceae</taxon>
        <taxon>Robinsoniella</taxon>
    </lineage>
</organism>
<dbReference type="Proteomes" id="UP000306509">
    <property type="component" value="Unassembled WGS sequence"/>
</dbReference>
<keyword evidence="14" id="KW-1185">Reference proteome</keyword>
<keyword evidence="4 10" id="KW-0597">Phosphoprotein</keyword>
<evidence type="ECO:0000259" key="12">
    <source>
        <dbReference type="PROSITE" id="PS50110"/>
    </source>
</evidence>